<dbReference type="NCBIfam" id="NF040941">
    <property type="entry name" value="GGGWT_bact"/>
    <property type="match status" value="1"/>
</dbReference>
<organism evidence="5 6">
    <name type="scientific">Amphibalanus amphitrite</name>
    <name type="common">Striped barnacle</name>
    <name type="synonym">Balanus amphitrite</name>
    <dbReference type="NCBI Taxonomy" id="1232801"/>
    <lineage>
        <taxon>Eukaryota</taxon>
        <taxon>Metazoa</taxon>
        <taxon>Ecdysozoa</taxon>
        <taxon>Arthropoda</taxon>
        <taxon>Crustacea</taxon>
        <taxon>Multicrustacea</taxon>
        <taxon>Cirripedia</taxon>
        <taxon>Thoracica</taxon>
        <taxon>Thoracicalcarea</taxon>
        <taxon>Balanomorpha</taxon>
        <taxon>Balanoidea</taxon>
        <taxon>Balanidae</taxon>
        <taxon>Amphibalaninae</taxon>
        <taxon>Amphibalanus</taxon>
    </lineage>
</organism>
<dbReference type="CDD" id="cd00087">
    <property type="entry name" value="FReD"/>
    <property type="match status" value="1"/>
</dbReference>
<evidence type="ECO:0000259" key="4">
    <source>
        <dbReference type="PROSITE" id="PS51406"/>
    </source>
</evidence>
<keyword evidence="3" id="KW-0732">Signal</keyword>
<evidence type="ECO:0000313" key="5">
    <source>
        <dbReference type="EMBL" id="KAF0299397.1"/>
    </source>
</evidence>
<dbReference type="SMART" id="SM00186">
    <property type="entry name" value="FBG"/>
    <property type="match status" value="1"/>
</dbReference>
<dbReference type="Proteomes" id="UP000440578">
    <property type="component" value="Unassembled WGS sequence"/>
</dbReference>
<dbReference type="PANTHER" id="PTHR19143:SF327">
    <property type="entry name" value="FI21813P1-RELATED"/>
    <property type="match status" value="1"/>
</dbReference>
<dbReference type="GO" id="GO:0005615">
    <property type="term" value="C:extracellular space"/>
    <property type="evidence" value="ECO:0007669"/>
    <property type="project" value="TreeGrafter"/>
</dbReference>
<dbReference type="Gene3D" id="1.20.1270.70">
    <property type="entry name" value="Designed single chain three-helix bundle"/>
    <property type="match status" value="1"/>
</dbReference>
<keyword evidence="6" id="KW-1185">Reference proteome</keyword>
<proteinExistence type="predicted"/>
<dbReference type="InterPro" id="IPR036056">
    <property type="entry name" value="Fibrinogen-like_C"/>
</dbReference>
<dbReference type="SUPFAM" id="SSF56496">
    <property type="entry name" value="Fibrinogen C-terminal domain-like"/>
    <property type="match status" value="1"/>
</dbReference>
<dbReference type="GO" id="GO:0030246">
    <property type="term" value="F:carbohydrate binding"/>
    <property type="evidence" value="ECO:0007669"/>
    <property type="project" value="UniProtKB-ARBA"/>
</dbReference>
<evidence type="ECO:0000256" key="1">
    <source>
        <dbReference type="ARBA" id="ARBA00023157"/>
    </source>
</evidence>
<dbReference type="Pfam" id="PF00147">
    <property type="entry name" value="Fibrinogen_C"/>
    <property type="match status" value="1"/>
</dbReference>
<dbReference type="PROSITE" id="PS51406">
    <property type="entry name" value="FIBRINOGEN_C_2"/>
    <property type="match status" value="1"/>
</dbReference>
<keyword evidence="1" id="KW-1015">Disulfide bond</keyword>
<dbReference type="InterPro" id="IPR014716">
    <property type="entry name" value="Fibrinogen_a/b/g_C_1"/>
</dbReference>
<dbReference type="InterPro" id="IPR050373">
    <property type="entry name" value="Fibrinogen_C-term_domain"/>
</dbReference>
<dbReference type="PANTHER" id="PTHR19143">
    <property type="entry name" value="FIBRINOGEN/TENASCIN/ANGIOPOEITIN"/>
    <property type="match status" value="1"/>
</dbReference>
<protein>
    <submittedName>
        <fullName evidence="5">Techylectin-5A</fullName>
    </submittedName>
</protein>
<feature type="domain" description="Fibrinogen C-terminal" evidence="4">
    <location>
        <begin position="143"/>
        <end position="363"/>
    </location>
</feature>
<accession>A0A6A4VTI4</accession>
<evidence type="ECO:0000256" key="3">
    <source>
        <dbReference type="SAM" id="SignalP"/>
    </source>
</evidence>
<comment type="function">
    <text evidence="2">Lectin involved in innate immunity. Agglutinates all types of human erythrocytes, Gram-positive and Gram-negative bacteria. Has a stronger agglutinating activity towards Gram-negative bacteria than towards Gram-positive bacteria. Specifically recognizes acetyl group-containing substances on agglutinated cells. The hemagglutinating activity was inhibited by EDTA, acetyl group-containing mono- and disaccharides, N-acetyl derivatives of amino acids, other acetyl group-containing substances, propionamide and benzamide. Enhances the antimicrobial activity of big defensin against Gram-positive bacteria but not against Gram-negative bacteria.</text>
</comment>
<name>A0A6A4VTI4_AMPAM</name>
<dbReference type="EMBL" id="VIIS01001368">
    <property type="protein sequence ID" value="KAF0299397.1"/>
    <property type="molecule type" value="Genomic_DNA"/>
</dbReference>
<feature type="chain" id="PRO_5025331010" evidence="3">
    <location>
        <begin position="24"/>
        <end position="363"/>
    </location>
</feature>
<dbReference type="FunFam" id="3.90.215.10:FF:000001">
    <property type="entry name" value="Tenascin isoform 1"/>
    <property type="match status" value="1"/>
</dbReference>
<feature type="signal peptide" evidence="3">
    <location>
        <begin position="1"/>
        <end position="23"/>
    </location>
</feature>
<reference evidence="5 6" key="1">
    <citation type="submission" date="2019-07" db="EMBL/GenBank/DDBJ databases">
        <title>Draft genome assembly of a fouling barnacle, Amphibalanus amphitrite (Darwin, 1854): The first reference genome for Thecostraca.</title>
        <authorList>
            <person name="Kim W."/>
        </authorList>
    </citation>
    <scope>NUCLEOTIDE SEQUENCE [LARGE SCALE GENOMIC DNA]</scope>
    <source>
        <strain evidence="5">SNU_AA5</strain>
        <tissue evidence="5">Soma without cirri and trophi</tissue>
    </source>
</reference>
<dbReference type="OrthoDB" id="6145874at2759"/>
<dbReference type="Gene3D" id="3.90.215.10">
    <property type="entry name" value="Gamma Fibrinogen, chain A, domain 1"/>
    <property type="match status" value="1"/>
</dbReference>
<gene>
    <name evidence="5" type="primary">TL5A_1</name>
    <name evidence="5" type="ORF">FJT64_027845</name>
</gene>
<evidence type="ECO:0000313" key="6">
    <source>
        <dbReference type="Proteomes" id="UP000440578"/>
    </source>
</evidence>
<dbReference type="InterPro" id="IPR002181">
    <property type="entry name" value="Fibrinogen_a/b/g_C_dom"/>
</dbReference>
<sequence>MRLLSRHCVTALAALSLVSWCGADQPQPVSTSTSPGEVVRLLEQGVTSRLQPAIGSLTSRVETLDSRLNSVDSRLNTLDARLLALDSSQNVLSSRVDDLASQLATKTADDGGLSARLDGLAALLAAQQSRLDGWAAQMAEWPCDPSPLPRDCSELPAGTVSGIHLLQPGLDRSVPPTPAYCDLESDGGGWTVIQRRADIQPRQEFYFGWQAYREGFGELDGEFWWGLESLWRMTSPRDRRYQMRVDLADFGGVRRFAVYQQFRVASEADGYRLSVANYSGDAGDSFSYHNGHRFTTKDQDHNQSPNNCAQLYKGAGWYDHCYRQNLNGQYLSGITDNHNGVNWNHWRGDKYSVKDVVIKIRPA</sequence>
<evidence type="ECO:0000256" key="2">
    <source>
        <dbReference type="ARBA" id="ARBA00053344"/>
    </source>
</evidence>
<comment type="caution">
    <text evidence="5">The sequence shown here is derived from an EMBL/GenBank/DDBJ whole genome shotgun (WGS) entry which is preliminary data.</text>
</comment>
<dbReference type="AlphaFoldDB" id="A0A6A4VTI4"/>